<dbReference type="PROSITE" id="PS51228">
    <property type="entry name" value="ACB_2"/>
    <property type="match status" value="1"/>
</dbReference>
<dbReference type="InterPro" id="IPR000582">
    <property type="entry name" value="Acyl-CoA-binding_protein"/>
</dbReference>
<sequence length="575" mass="68034">MTSYIDKIKELCPKLDEIGIGAIDKYISNQSLNKDEDRILNNINIQNIQVQGKKIPQIDIDNIDTYVSFFSLAVVGKYEYSLLEKNLKIFNKIENIYFIATPQSLQDCEKEKNRLEEKDENINITIIEIESNNYDNIYHQLLVELEFFDKSKILIDNTLGPRIIGYNFYKFSIDQGTKLITWQSSQIKGFANRVPGTDTLNYIEFPQLKNSSVINNINKLIEEYKFIEASNLAKSINNMEEAIIYEELGEIFSIDVIFKFSTFYPKIKIFYDTYFLKNINSNLKEKLDELKKDFKLYFEHDELSKKIAYLVIMVDFYKKNLKHAEILKDIVLDMIFITMNLDKKEDKEKIKNFILNKDSESIELSNILMDLCCIKDEKNKLVALDEENLVYKHLKYKLPKTLSLENNILYFKKYDIKIDLNEESKKSSGAKKLKNLNYESTGVKKLLKPLFESFNNEICDKDFREYFGIETKTKGAINTRVSRFKEDILEINNFVFNFIKENYPTKAIYFEDNEFIIFEKIIKESKTRKVPKTDFDKFLEEVCIQDKEKLKRKRNFKIVVDVEDEYIFKINSQHF</sequence>
<dbReference type="AlphaFoldDB" id="A0A1T4NQA6"/>
<reference evidence="2 3" key="1">
    <citation type="submission" date="2017-02" db="EMBL/GenBank/DDBJ databases">
        <authorList>
            <person name="Peterson S.W."/>
        </authorList>
    </citation>
    <scope>NUCLEOTIDE SEQUENCE [LARGE SCALE GENOMIC DNA]</scope>
    <source>
        <strain evidence="2 3">ATCC 700028</strain>
    </source>
</reference>
<evidence type="ECO:0000313" key="3">
    <source>
        <dbReference type="Proteomes" id="UP000191153"/>
    </source>
</evidence>
<protein>
    <recommendedName>
        <fullName evidence="1">ACB domain-containing protein</fullName>
    </recommendedName>
</protein>
<proteinExistence type="predicted"/>
<keyword evidence="3" id="KW-1185">Reference proteome</keyword>
<gene>
    <name evidence="2" type="ORF">SAMN02745174_01633</name>
</gene>
<evidence type="ECO:0000259" key="1">
    <source>
        <dbReference type="PROSITE" id="PS51228"/>
    </source>
</evidence>
<dbReference type="RefSeq" id="WP_078694115.1">
    <property type="nucleotide sequence ID" value="NZ_FUWX01000011.1"/>
</dbReference>
<dbReference type="Proteomes" id="UP000191153">
    <property type="component" value="Unassembled WGS sequence"/>
</dbReference>
<dbReference type="STRING" id="180163.SAMN02745174_01633"/>
<organism evidence="2 3">
    <name type="scientific">Cetobacterium ceti</name>
    <dbReference type="NCBI Taxonomy" id="180163"/>
    <lineage>
        <taxon>Bacteria</taxon>
        <taxon>Fusobacteriati</taxon>
        <taxon>Fusobacteriota</taxon>
        <taxon>Fusobacteriia</taxon>
        <taxon>Fusobacteriales</taxon>
        <taxon>Fusobacteriaceae</taxon>
        <taxon>Cetobacterium</taxon>
    </lineage>
</organism>
<dbReference type="EMBL" id="FUWX01000011">
    <property type="protein sequence ID" value="SJZ81501.1"/>
    <property type="molecule type" value="Genomic_DNA"/>
</dbReference>
<accession>A0A1T4NQA6</accession>
<dbReference type="GO" id="GO:0000062">
    <property type="term" value="F:fatty-acyl-CoA binding"/>
    <property type="evidence" value="ECO:0007669"/>
    <property type="project" value="InterPro"/>
</dbReference>
<evidence type="ECO:0000313" key="2">
    <source>
        <dbReference type="EMBL" id="SJZ81501.1"/>
    </source>
</evidence>
<feature type="domain" description="ACB" evidence="1">
    <location>
        <begin position="1"/>
        <end position="17"/>
    </location>
</feature>
<name>A0A1T4NQA6_9FUSO</name>